<protein>
    <submittedName>
        <fullName evidence="3">Heterokaryon incompatibility protein-domain-containing protein</fullName>
    </submittedName>
</protein>
<comment type="caution">
    <text evidence="3">The sequence shown here is derived from an EMBL/GenBank/DDBJ whole genome shotgun (WGS) entry which is preliminary data.</text>
</comment>
<proteinExistence type="predicted"/>
<evidence type="ECO:0000256" key="1">
    <source>
        <dbReference type="SAM" id="MobiDB-lite"/>
    </source>
</evidence>
<reference evidence="3" key="1">
    <citation type="journal article" date="2023" name="Mol. Phylogenet. Evol.">
        <title>Genome-scale phylogeny and comparative genomics of the fungal order Sordariales.</title>
        <authorList>
            <person name="Hensen N."/>
            <person name="Bonometti L."/>
            <person name="Westerberg I."/>
            <person name="Brannstrom I.O."/>
            <person name="Guillou S."/>
            <person name="Cros-Aarteil S."/>
            <person name="Calhoun S."/>
            <person name="Haridas S."/>
            <person name="Kuo A."/>
            <person name="Mondo S."/>
            <person name="Pangilinan J."/>
            <person name="Riley R."/>
            <person name="LaButti K."/>
            <person name="Andreopoulos B."/>
            <person name="Lipzen A."/>
            <person name="Chen C."/>
            <person name="Yan M."/>
            <person name="Daum C."/>
            <person name="Ng V."/>
            <person name="Clum A."/>
            <person name="Steindorff A."/>
            <person name="Ohm R.A."/>
            <person name="Martin F."/>
            <person name="Silar P."/>
            <person name="Natvig D.O."/>
            <person name="Lalanne C."/>
            <person name="Gautier V."/>
            <person name="Ament-Velasquez S.L."/>
            <person name="Kruys A."/>
            <person name="Hutchinson M.I."/>
            <person name="Powell A.J."/>
            <person name="Barry K."/>
            <person name="Miller A.N."/>
            <person name="Grigoriev I.V."/>
            <person name="Debuchy R."/>
            <person name="Gladieux P."/>
            <person name="Hiltunen Thoren M."/>
            <person name="Johannesson H."/>
        </authorList>
    </citation>
    <scope>NUCLEOTIDE SEQUENCE</scope>
    <source>
        <strain evidence="3">CBS 118394</strain>
    </source>
</reference>
<dbReference type="Pfam" id="PF06985">
    <property type="entry name" value="HET"/>
    <property type="match status" value="1"/>
</dbReference>
<dbReference type="EMBL" id="JAUEDM010000008">
    <property type="protein sequence ID" value="KAK3312730.1"/>
    <property type="molecule type" value="Genomic_DNA"/>
</dbReference>
<evidence type="ECO:0000259" key="2">
    <source>
        <dbReference type="Pfam" id="PF06985"/>
    </source>
</evidence>
<dbReference type="AlphaFoldDB" id="A0AAE0HTS1"/>
<evidence type="ECO:0000313" key="3">
    <source>
        <dbReference type="EMBL" id="KAK3312730.1"/>
    </source>
</evidence>
<sequence>MTSWHHTSCATPEVIVEDDTLRCETCSSVAPSVRDLAAQRAARSSSIAIPPDELPGQMNLWWPPGVPYESRLTHVDDPLRDSRSDSPAEVVLEHGAPQELEPSPAGGQSPSTTSVYGTALAADEFRLLCLYSTDDEDDSSPLHVTLEVYQHDDCPEYEAVSYTWGGENGNSTPCRPIFIGPRWDILLQTKNCYDMLRYLRPWKRGIRMVWVDAICINQDDPTERAQQVAKMGMIYQNCSRVFVYLGSNIVSRPTRRHPARYGLHEFDQVMGGTGGVPDGVTRLNLRKLLTRRYFSRVWVIQELLRSRNAVIPVGDTQFWASNLTAEYLDFDWDSTAAPWLRFMGGSSFHQNELLLALRRTWLCEASDPRDRIFGILGLLRSSEGQDSLVPDYRISTRHTFIGVFAHILINFGVASVLMSASGLAAPPGYPSWAPHWESSRALGGSRSLDDSEELTEKRFKRARPAWMHVRRNLCSADTTPVFLSPFSLQLWMPELAMPWNEYLPEQDHWNICLKSRSSVPEEYDPGRSWRHSASVDSSTGALTTRLIHLFQFDASPSSTEITDLYEVIAEPCALYIMTEEGGPQLDALIPPGPNHLFCLEKEGGDADDPDYLLVFMRELESGPEEAAASTVRSFKLILCCPCDDMFLLFPDKQHAGTPLTPEWHHISLFHTLYCAISEYGERITWPRSDGALDGITLHDVIASLQSHSANVLRTLFPGPRQDIALQDFIPIFQGLLNESYGQEPGFVEAYIKCLHEMLPHIGVKVTVHDTDPCIELTLMREDAAEYWWSYCNDDSVLWHWRYTSAAPGSEWRSCLTDKLNPPNLKLPSESVSLRASIQRLTEVMEGTYFYHALRSLRFATAAARVRGELPNEDELTMLMRGPRPEDYLVPLRHWPPAVVESFAADGVPWEVRIV</sequence>
<accession>A0AAE0HTS1</accession>
<name>A0AAE0HTS1_9PEZI</name>
<evidence type="ECO:0000313" key="4">
    <source>
        <dbReference type="Proteomes" id="UP001283341"/>
    </source>
</evidence>
<organism evidence="3 4">
    <name type="scientific">Apodospora peruviana</name>
    <dbReference type="NCBI Taxonomy" id="516989"/>
    <lineage>
        <taxon>Eukaryota</taxon>
        <taxon>Fungi</taxon>
        <taxon>Dikarya</taxon>
        <taxon>Ascomycota</taxon>
        <taxon>Pezizomycotina</taxon>
        <taxon>Sordariomycetes</taxon>
        <taxon>Sordariomycetidae</taxon>
        <taxon>Sordariales</taxon>
        <taxon>Lasiosphaeriaceae</taxon>
        <taxon>Apodospora</taxon>
    </lineage>
</organism>
<dbReference type="PANTHER" id="PTHR24148">
    <property type="entry name" value="ANKYRIN REPEAT DOMAIN-CONTAINING PROTEIN 39 HOMOLOG-RELATED"/>
    <property type="match status" value="1"/>
</dbReference>
<dbReference type="InterPro" id="IPR052895">
    <property type="entry name" value="HetReg/Transcr_Mod"/>
</dbReference>
<feature type="region of interest" description="Disordered" evidence="1">
    <location>
        <begin position="94"/>
        <end position="114"/>
    </location>
</feature>
<dbReference type="InterPro" id="IPR010730">
    <property type="entry name" value="HET"/>
</dbReference>
<feature type="domain" description="Heterokaryon incompatibility" evidence="2">
    <location>
        <begin position="157"/>
        <end position="302"/>
    </location>
</feature>
<dbReference type="PANTHER" id="PTHR24148:SF81">
    <property type="entry name" value="HETEROKARYON INCOMPATIBILITY DOMAIN-CONTAINING PROTEIN"/>
    <property type="match status" value="1"/>
</dbReference>
<keyword evidence="4" id="KW-1185">Reference proteome</keyword>
<reference evidence="3" key="2">
    <citation type="submission" date="2023-06" db="EMBL/GenBank/DDBJ databases">
        <authorList>
            <consortium name="Lawrence Berkeley National Laboratory"/>
            <person name="Haridas S."/>
            <person name="Hensen N."/>
            <person name="Bonometti L."/>
            <person name="Westerberg I."/>
            <person name="Brannstrom I.O."/>
            <person name="Guillou S."/>
            <person name="Cros-Aarteil S."/>
            <person name="Calhoun S."/>
            <person name="Kuo A."/>
            <person name="Mondo S."/>
            <person name="Pangilinan J."/>
            <person name="Riley R."/>
            <person name="Labutti K."/>
            <person name="Andreopoulos B."/>
            <person name="Lipzen A."/>
            <person name="Chen C."/>
            <person name="Yanf M."/>
            <person name="Daum C."/>
            <person name="Ng V."/>
            <person name="Clum A."/>
            <person name="Steindorff A."/>
            <person name="Ohm R."/>
            <person name="Martin F."/>
            <person name="Silar P."/>
            <person name="Natvig D."/>
            <person name="Lalanne C."/>
            <person name="Gautier V."/>
            <person name="Ament-Velasquez S.L."/>
            <person name="Kruys A."/>
            <person name="Hutchinson M.I."/>
            <person name="Powell A.J."/>
            <person name="Barry K."/>
            <person name="Miller A.N."/>
            <person name="Grigoriev I.V."/>
            <person name="Debuchy R."/>
            <person name="Gladieux P."/>
            <person name="Thoren M.H."/>
            <person name="Johannesson H."/>
        </authorList>
    </citation>
    <scope>NUCLEOTIDE SEQUENCE</scope>
    <source>
        <strain evidence="3">CBS 118394</strain>
    </source>
</reference>
<dbReference type="Proteomes" id="UP001283341">
    <property type="component" value="Unassembled WGS sequence"/>
</dbReference>
<gene>
    <name evidence="3" type="ORF">B0H66DRAFT_379852</name>
</gene>